<name>A0A8J7KE50_9BACL</name>
<dbReference type="EMBL" id="JADKPV010000001">
    <property type="protein sequence ID" value="MBF4500831.1"/>
    <property type="molecule type" value="Genomic_DNA"/>
</dbReference>
<dbReference type="GO" id="GO:0015628">
    <property type="term" value="P:protein secretion by the type II secretion system"/>
    <property type="evidence" value="ECO:0007669"/>
    <property type="project" value="InterPro"/>
</dbReference>
<keyword evidence="4" id="KW-0472">Membrane</keyword>
<keyword evidence="3" id="KW-0178">Competence</keyword>
<proteinExistence type="predicted"/>
<evidence type="ECO:0000313" key="5">
    <source>
        <dbReference type="EMBL" id="MBF4500831.1"/>
    </source>
</evidence>
<evidence type="ECO:0000313" key="6">
    <source>
        <dbReference type="Proteomes" id="UP000622653"/>
    </source>
</evidence>
<keyword evidence="4" id="KW-0812">Transmembrane</keyword>
<dbReference type="Gene3D" id="3.30.700.10">
    <property type="entry name" value="Glycoprotein, Type 4 Pilin"/>
    <property type="match status" value="1"/>
</dbReference>
<evidence type="ECO:0000256" key="3">
    <source>
        <dbReference type="ARBA" id="ARBA00023287"/>
    </source>
</evidence>
<reference evidence="5" key="1">
    <citation type="submission" date="2020-11" db="EMBL/GenBank/DDBJ databases">
        <title>Multidrug resistant novel bacterium Savagea serpentis sp. nov., isolated from the scats of a vine snake (Ahaetulla nasuta).</title>
        <authorList>
            <person name="Venkata Ramana V."/>
            <person name="Vikas Patil S."/>
            <person name="Yogita Lugani V."/>
        </authorList>
    </citation>
    <scope>NUCLEOTIDE SEQUENCE</scope>
    <source>
        <strain evidence="5">SN6</strain>
    </source>
</reference>
<evidence type="ECO:0000256" key="2">
    <source>
        <dbReference type="ARBA" id="ARBA00022481"/>
    </source>
</evidence>
<dbReference type="InterPro" id="IPR012902">
    <property type="entry name" value="N_methyl_site"/>
</dbReference>
<dbReference type="NCBIfam" id="TIGR02532">
    <property type="entry name" value="IV_pilin_GFxxxE"/>
    <property type="match status" value="1"/>
</dbReference>
<dbReference type="Proteomes" id="UP000622653">
    <property type="component" value="Unassembled WGS sequence"/>
</dbReference>
<dbReference type="RefSeq" id="WP_194562246.1">
    <property type="nucleotide sequence ID" value="NZ_JADKPV010000001.1"/>
</dbReference>
<evidence type="ECO:0000256" key="1">
    <source>
        <dbReference type="ARBA" id="ARBA00004241"/>
    </source>
</evidence>
<dbReference type="InterPro" id="IPR000983">
    <property type="entry name" value="Bac_GSPG_pilin"/>
</dbReference>
<dbReference type="AlphaFoldDB" id="A0A8J7KE50"/>
<accession>A0A8J7KE50</accession>
<keyword evidence="2" id="KW-0488">Methylation</keyword>
<sequence>MFQTMKKRMKNEKGLTLIELLAVIVILAVIAAIAIPAIGNIITNSKYNAVKSDALNILNAAQLHKMDEGGNKGVPIATFNEGKVTDGKGANTLKDKGYLETVGAFTSGTVNTEGAELKLSGTAVVDGVSIEFKDATIQAINNDKQKGKDILKEGVNPTVPAGS</sequence>
<keyword evidence="6" id="KW-1185">Reference proteome</keyword>
<protein>
    <submittedName>
        <fullName evidence="5">Prepilin-type N-terminal cleavage/methylation domain-containing protein</fullName>
    </submittedName>
</protein>
<dbReference type="PRINTS" id="PR00813">
    <property type="entry name" value="BCTERIALGSPG"/>
</dbReference>
<dbReference type="GO" id="GO:0009986">
    <property type="term" value="C:cell surface"/>
    <property type="evidence" value="ECO:0007669"/>
    <property type="project" value="UniProtKB-SubCell"/>
</dbReference>
<organism evidence="5 6">
    <name type="scientific">Savagea serpentis</name>
    <dbReference type="NCBI Taxonomy" id="2785297"/>
    <lineage>
        <taxon>Bacteria</taxon>
        <taxon>Bacillati</taxon>
        <taxon>Bacillota</taxon>
        <taxon>Bacilli</taxon>
        <taxon>Bacillales</taxon>
        <taxon>Caryophanaceae</taxon>
        <taxon>Savagea</taxon>
    </lineage>
</organism>
<comment type="caution">
    <text evidence="5">The sequence shown here is derived from an EMBL/GenBank/DDBJ whole genome shotgun (WGS) entry which is preliminary data.</text>
</comment>
<dbReference type="GO" id="GO:0015627">
    <property type="term" value="C:type II protein secretion system complex"/>
    <property type="evidence" value="ECO:0007669"/>
    <property type="project" value="InterPro"/>
</dbReference>
<gene>
    <name evidence="5" type="ORF">IRY55_05580</name>
</gene>
<keyword evidence="4" id="KW-1133">Transmembrane helix</keyword>
<dbReference type="SUPFAM" id="SSF54523">
    <property type="entry name" value="Pili subunits"/>
    <property type="match status" value="1"/>
</dbReference>
<dbReference type="InterPro" id="IPR045584">
    <property type="entry name" value="Pilin-like"/>
</dbReference>
<dbReference type="GO" id="GO:0030420">
    <property type="term" value="P:establishment of competence for transformation"/>
    <property type="evidence" value="ECO:0007669"/>
    <property type="project" value="UniProtKB-KW"/>
</dbReference>
<feature type="transmembrane region" description="Helical" evidence="4">
    <location>
        <begin position="20"/>
        <end position="42"/>
    </location>
</feature>
<evidence type="ECO:0000256" key="4">
    <source>
        <dbReference type="SAM" id="Phobius"/>
    </source>
</evidence>
<comment type="subcellular location">
    <subcellularLocation>
        <location evidence="1">Cell surface</location>
    </subcellularLocation>
</comment>
<dbReference type="Pfam" id="PF07963">
    <property type="entry name" value="N_methyl"/>
    <property type="match status" value="1"/>
</dbReference>
<dbReference type="PROSITE" id="PS00409">
    <property type="entry name" value="PROKAR_NTER_METHYL"/>
    <property type="match status" value="1"/>
</dbReference>